<comment type="cofactor">
    <cofactor evidence="1">
        <name>FAD</name>
        <dbReference type="ChEBI" id="CHEBI:57692"/>
    </cofactor>
</comment>
<dbReference type="AlphaFoldDB" id="A0A2T4HW36"/>
<evidence type="ECO:0000259" key="6">
    <source>
        <dbReference type="Pfam" id="PF00441"/>
    </source>
</evidence>
<dbReference type="PANTHER" id="PTHR43884">
    <property type="entry name" value="ACYL-COA DEHYDROGENASE"/>
    <property type="match status" value="1"/>
</dbReference>
<keyword evidence="3" id="KW-0285">Flavoprotein</keyword>
<dbReference type="InterPro" id="IPR009075">
    <property type="entry name" value="AcylCo_DH/oxidase_C"/>
</dbReference>
<keyword evidence="5" id="KW-0560">Oxidoreductase</keyword>
<dbReference type="Gene3D" id="1.20.140.10">
    <property type="entry name" value="Butyryl-CoA Dehydrogenase, subunit A, domain 3"/>
    <property type="match status" value="1"/>
</dbReference>
<dbReference type="RefSeq" id="WP_015457709.1">
    <property type="nucleotide sequence ID" value="NZ_PHHF01000049.1"/>
</dbReference>
<dbReference type="Proteomes" id="UP000241206">
    <property type="component" value="Unassembled WGS sequence"/>
</dbReference>
<evidence type="ECO:0000256" key="3">
    <source>
        <dbReference type="ARBA" id="ARBA00022630"/>
    </source>
</evidence>
<gene>
    <name evidence="8" type="ORF">CV103_12305</name>
</gene>
<dbReference type="CDD" id="cd00567">
    <property type="entry name" value="ACAD"/>
    <property type="match status" value="1"/>
</dbReference>
<feature type="domain" description="Acyl-CoA dehydrogenase/oxidase C-terminal" evidence="6">
    <location>
        <begin position="234"/>
        <end position="373"/>
    </location>
</feature>
<dbReference type="EMBL" id="PHHF01000049">
    <property type="protein sequence ID" value="PTD19957.1"/>
    <property type="molecule type" value="Genomic_DNA"/>
</dbReference>
<comment type="caution">
    <text evidence="8">The sequence shown here is derived from an EMBL/GenBank/DDBJ whole genome shotgun (WGS) entry which is preliminary data.</text>
</comment>
<dbReference type="InterPro" id="IPR013786">
    <property type="entry name" value="AcylCoA_DH/ox_N"/>
</dbReference>
<dbReference type="InterPro" id="IPR009100">
    <property type="entry name" value="AcylCoA_DH/oxidase_NM_dom_sf"/>
</dbReference>
<dbReference type="PANTHER" id="PTHR43884:SF20">
    <property type="entry name" value="ACYL-COA DEHYDROGENASE FADE28"/>
    <property type="match status" value="1"/>
</dbReference>
<accession>A0A2T4HW36</accession>
<dbReference type="Gene3D" id="2.40.110.10">
    <property type="entry name" value="Butyryl-CoA Dehydrogenase, subunit A, domain 2"/>
    <property type="match status" value="1"/>
</dbReference>
<dbReference type="SUPFAM" id="SSF56645">
    <property type="entry name" value="Acyl-CoA dehydrogenase NM domain-like"/>
    <property type="match status" value="1"/>
</dbReference>
<organism evidence="8 9">
    <name type="scientific">Edaphosphingomonas fennica</name>
    <dbReference type="NCBI Taxonomy" id="114404"/>
    <lineage>
        <taxon>Bacteria</taxon>
        <taxon>Pseudomonadati</taxon>
        <taxon>Pseudomonadota</taxon>
        <taxon>Alphaproteobacteria</taxon>
        <taxon>Sphingomonadales</taxon>
        <taxon>Rhizorhabdaceae</taxon>
        <taxon>Edaphosphingomonas</taxon>
    </lineage>
</organism>
<dbReference type="GO" id="GO:0003995">
    <property type="term" value="F:acyl-CoA dehydrogenase activity"/>
    <property type="evidence" value="ECO:0007669"/>
    <property type="project" value="TreeGrafter"/>
</dbReference>
<protein>
    <submittedName>
        <fullName evidence="8">Acyl-CoA dehydrogenase</fullName>
    </submittedName>
</protein>
<feature type="domain" description="Acyl-CoA dehydrogenase/oxidase N-terminal" evidence="7">
    <location>
        <begin position="6"/>
        <end position="118"/>
    </location>
</feature>
<keyword evidence="9" id="KW-1185">Reference proteome</keyword>
<dbReference type="GO" id="GO:0050660">
    <property type="term" value="F:flavin adenine dinucleotide binding"/>
    <property type="evidence" value="ECO:0007669"/>
    <property type="project" value="InterPro"/>
</dbReference>
<keyword evidence="4" id="KW-0274">FAD</keyword>
<dbReference type="Pfam" id="PF00441">
    <property type="entry name" value="Acyl-CoA_dh_1"/>
    <property type="match status" value="1"/>
</dbReference>
<evidence type="ECO:0000256" key="1">
    <source>
        <dbReference type="ARBA" id="ARBA00001974"/>
    </source>
</evidence>
<sequence>MSAGLTDDQIFIRDSARDFLRDRADFDALRKAVDGAGWDRALWDSFAGELGFAGIGVAEAHGGAGLGPVELALIAEELGRTLAPIPWFETAVLAATAIAEAGGEAQQAALLGPIARGETIATLAMRDAAGGPIPEGIGPVLEKDGGGYRLSGRAHFVPFGADADLLIVAAREPGSAGWDGISLIALPAAGLEREALTSLDLTRPLAHVDLDVTIGAEAILGAVGAAGPALRRTLAIASGILASEQVGGMQRTLDETVEYSKQRVQFGRVIGSFQAMKHRMADMKLWLEAARSAAAMAADAIARDAGDMETLSAAARSYCSDAYLRIAADGIQLHGGIGFTWEHHAHLFFKRARGTATLLDSPAHHRELIARAIIDTEQAA</sequence>
<evidence type="ECO:0000256" key="5">
    <source>
        <dbReference type="ARBA" id="ARBA00023002"/>
    </source>
</evidence>
<name>A0A2T4HW36_9SPHN</name>
<proteinExistence type="inferred from homology"/>
<evidence type="ECO:0000256" key="4">
    <source>
        <dbReference type="ARBA" id="ARBA00022827"/>
    </source>
</evidence>
<dbReference type="InterPro" id="IPR037069">
    <property type="entry name" value="AcylCoA_DH/ox_N_sf"/>
</dbReference>
<evidence type="ECO:0000313" key="8">
    <source>
        <dbReference type="EMBL" id="PTD19957.1"/>
    </source>
</evidence>
<dbReference type="InterPro" id="IPR046373">
    <property type="entry name" value="Acyl-CoA_Oxase/DH_mid-dom_sf"/>
</dbReference>
<dbReference type="Gene3D" id="1.10.540.10">
    <property type="entry name" value="Acyl-CoA dehydrogenase/oxidase, N-terminal domain"/>
    <property type="match status" value="1"/>
</dbReference>
<evidence type="ECO:0000256" key="2">
    <source>
        <dbReference type="ARBA" id="ARBA00009347"/>
    </source>
</evidence>
<comment type="similarity">
    <text evidence="2">Belongs to the acyl-CoA dehydrogenase family.</text>
</comment>
<dbReference type="SUPFAM" id="SSF47203">
    <property type="entry name" value="Acyl-CoA dehydrogenase C-terminal domain-like"/>
    <property type="match status" value="1"/>
</dbReference>
<dbReference type="Pfam" id="PF02771">
    <property type="entry name" value="Acyl-CoA_dh_N"/>
    <property type="match status" value="1"/>
</dbReference>
<dbReference type="InterPro" id="IPR036250">
    <property type="entry name" value="AcylCo_DH-like_C"/>
</dbReference>
<reference evidence="8 9" key="1">
    <citation type="submission" date="2017-11" db="EMBL/GenBank/DDBJ databases">
        <title>Sphingomonas oleivorans sp. nov., isolated from oil-contaminated soil.</title>
        <authorList>
            <person name="Wang L."/>
            <person name="Chen L."/>
        </authorList>
    </citation>
    <scope>NUCLEOTIDE SEQUENCE [LARGE SCALE GENOMIC DNA]</scope>
    <source>
        <strain evidence="8 9">K101</strain>
    </source>
</reference>
<evidence type="ECO:0000313" key="9">
    <source>
        <dbReference type="Proteomes" id="UP000241206"/>
    </source>
</evidence>
<evidence type="ECO:0000259" key="7">
    <source>
        <dbReference type="Pfam" id="PF02771"/>
    </source>
</evidence>